<evidence type="ECO:0000256" key="2">
    <source>
        <dbReference type="ARBA" id="ARBA00022771"/>
    </source>
</evidence>
<dbReference type="Gene3D" id="6.10.140.2220">
    <property type="match status" value="1"/>
</dbReference>
<evidence type="ECO:0000259" key="5">
    <source>
        <dbReference type="PROSITE" id="PS50865"/>
    </source>
</evidence>
<accession>A0ABQ8VIZ3</accession>
<keyword evidence="1" id="KW-0479">Metal-binding</keyword>
<sequence length="232" mass="26950">MRCHTCKKECERPQKCSKCQKTVYCIRDCQIVDWKQHKRSVCLKSPQEHQVEKMLKKISGPNDAMGRLFQMENLAWAARVRDPQPTRACDGCFRLWDESRFDSDEDDEDTGRCGSRNSGKRCGDCDWTVCRDCLRPEFQERNVLERPTGQCRCLNSNFGIPYCTMTTSYIHGDQHQSYTGDRHPEISTSGYLETAFEDKPRKCKNCGERKICLKKEHRKDLAPQVLLEGISH</sequence>
<evidence type="ECO:0000256" key="4">
    <source>
        <dbReference type="PROSITE-ProRule" id="PRU00134"/>
    </source>
</evidence>
<dbReference type="EMBL" id="JANVFT010000029">
    <property type="protein sequence ID" value="KAJ4495617.1"/>
    <property type="molecule type" value="Genomic_DNA"/>
</dbReference>
<protein>
    <recommendedName>
        <fullName evidence="5">MYND-type domain-containing protein</fullName>
    </recommendedName>
</protein>
<keyword evidence="3" id="KW-0862">Zinc</keyword>
<keyword evidence="7" id="KW-1185">Reference proteome</keyword>
<dbReference type="Proteomes" id="UP001150217">
    <property type="component" value="Unassembled WGS sequence"/>
</dbReference>
<feature type="domain" description="MYND-type" evidence="5">
    <location>
        <begin position="3"/>
        <end position="41"/>
    </location>
</feature>
<dbReference type="InterPro" id="IPR002893">
    <property type="entry name" value="Znf_MYND"/>
</dbReference>
<evidence type="ECO:0000256" key="1">
    <source>
        <dbReference type="ARBA" id="ARBA00022723"/>
    </source>
</evidence>
<organism evidence="6 7">
    <name type="scientific">Lentinula lateritia</name>
    <dbReference type="NCBI Taxonomy" id="40482"/>
    <lineage>
        <taxon>Eukaryota</taxon>
        <taxon>Fungi</taxon>
        <taxon>Dikarya</taxon>
        <taxon>Basidiomycota</taxon>
        <taxon>Agaricomycotina</taxon>
        <taxon>Agaricomycetes</taxon>
        <taxon>Agaricomycetidae</taxon>
        <taxon>Agaricales</taxon>
        <taxon>Marasmiineae</taxon>
        <taxon>Omphalotaceae</taxon>
        <taxon>Lentinula</taxon>
    </lineage>
</organism>
<proteinExistence type="predicted"/>
<reference evidence="6" key="1">
    <citation type="submission" date="2022-08" db="EMBL/GenBank/DDBJ databases">
        <title>A Global Phylogenomic Analysis of the Shiitake Genus Lentinula.</title>
        <authorList>
            <consortium name="DOE Joint Genome Institute"/>
            <person name="Sierra-Patev S."/>
            <person name="Min B."/>
            <person name="Naranjo-Ortiz M."/>
            <person name="Looney B."/>
            <person name="Konkel Z."/>
            <person name="Slot J.C."/>
            <person name="Sakamoto Y."/>
            <person name="Steenwyk J.L."/>
            <person name="Rokas A."/>
            <person name="Carro J."/>
            <person name="Camarero S."/>
            <person name="Ferreira P."/>
            <person name="Molpeceres G."/>
            <person name="Ruiz-Duenas F.J."/>
            <person name="Serrano A."/>
            <person name="Henrissat B."/>
            <person name="Drula E."/>
            <person name="Hughes K.W."/>
            <person name="Mata J.L."/>
            <person name="Ishikawa N.K."/>
            <person name="Vargas-Isla R."/>
            <person name="Ushijima S."/>
            <person name="Smith C.A."/>
            <person name="Ahrendt S."/>
            <person name="Andreopoulos W."/>
            <person name="He G."/>
            <person name="Labutti K."/>
            <person name="Lipzen A."/>
            <person name="Ng V."/>
            <person name="Riley R."/>
            <person name="Sandor L."/>
            <person name="Barry K."/>
            <person name="Martinez A.T."/>
            <person name="Xiao Y."/>
            <person name="Gibbons J.G."/>
            <person name="Terashima K."/>
            <person name="Grigoriev I.V."/>
            <person name="Hibbett D.S."/>
        </authorList>
    </citation>
    <scope>NUCLEOTIDE SEQUENCE</scope>
    <source>
        <strain evidence="6">RHP3577 ss4</strain>
    </source>
</reference>
<comment type="caution">
    <text evidence="6">The sequence shown here is derived from an EMBL/GenBank/DDBJ whole genome shotgun (WGS) entry which is preliminary data.</text>
</comment>
<dbReference type="PROSITE" id="PS50865">
    <property type="entry name" value="ZF_MYND_2"/>
    <property type="match status" value="1"/>
</dbReference>
<name>A0ABQ8VIZ3_9AGAR</name>
<evidence type="ECO:0000256" key="3">
    <source>
        <dbReference type="ARBA" id="ARBA00022833"/>
    </source>
</evidence>
<keyword evidence="2 4" id="KW-0863">Zinc-finger</keyword>
<evidence type="ECO:0000313" key="7">
    <source>
        <dbReference type="Proteomes" id="UP001150217"/>
    </source>
</evidence>
<dbReference type="Pfam" id="PF01753">
    <property type="entry name" value="zf-MYND"/>
    <property type="match status" value="1"/>
</dbReference>
<gene>
    <name evidence="6" type="ORF">C8R41DRAFT_902239</name>
</gene>
<evidence type="ECO:0000313" key="6">
    <source>
        <dbReference type="EMBL" id="KAJ4495617.1"/>
    </source>
</evidence>
<dbReference type="SUPFAM" id="SSF144232">
    <property type="entry name" value="HIT/MYND zinc finger-like"/>
    <property type="match status" value="1"/>
</dbReference>